<evidence type="ECO:0000313" key="2">
    <source>
        <dbReference type="EMBL" id="KAJ4151553.1"/>
    </source>
</evidence>
<dbReference type="GeneID" id="80899404"/>
<organism evidence="2 3">
    <name type="scientific">Akanthomyces muscarius</name>
    <name type="common">Entomopathogenic fungus</name>
    <name type="synonym">Lecanicillium muscarium</name>
    <dbReference type="NCBI Taxonomy" id="2231603"/>
    <lineage>
        <taxon>Eukaryota</taxon>
        <taxon>Fungi</taxon>
        <taxon>Dikarya</taxon>
        <taxon>Ascomycota</taxon>
        <taxon>Pezizomycotina</taxon>
        <taxon>Sordariomycetes</taxon>
        <taxon>Hypocreomycetidae</taxon>
        <taxon>Hypocreales</taxon>
        <taxon>Cordycipitaceae</taxon>
        <taxon>Akanthomyces</taxon>
    </lineage>
</organism>
<feature type="compositionally biased region" description="Polar residues" evidence="1">
    <location>
        <begin position="382"/>
        <end position="395"/>
    </location>
</feature>
<accession>A0A9W8QDE9</accession>
<evidence type="ECO:0000313" key="3">
    <source>
        <dbReference type="Proteomes" id="UP001144673"/>
    </source>
</evidence>
<proteinExistence type="predicted"/>
<reference evidence="2" key="1">
    <citation type="journal article" date="2023" name="Access Microbiol">
        <title>De-novo genome assembly for Akanthomyces muscarius, a biocontrol agent of insect agricultural pests.</title>
        <authorList>
            <person name="Erdos Z."/>
            <person name="Studholme D.J."/>
            <person name="Raymond B."/>
            <person name="Sharma M."/>
        </authorList>
    </citation>
    <scope>NUCLEOTIDE SEQUENCE</scope>
    <source>
        <strain evidence="2">Ve6</strain>
    </source>
</reference>
<dbReference type="RefSeq" id="XP_056053267.1">
    <property type="nucleotide sequence ID" value="XM_056201523.1"/>
</dbReference>
<dbReference type="EMBL" id="JAJHUN010000009">
    <property type="protein sequence ID" value="KAJ4151553.1"/>
    <property type="molecule type" value="Genomic_DNA"/>
</dbReference>
<gene>
    <name evidence="2" type="ORF">LMH87_012245</name>
</gene>
<dbReference type="AlphaFoldDB" id="A0A9W8QDE9"/>
<dbReference type="KEGG" id="amus:LMH87_012245"/>
<feature type="region of interest" description="Disordered" evidence="1">
    <location>
        <begin position="526"/>
        <end position="598"/>
    </location>
</feature>
<name>A0A9W8QDE9_AKAMU</name>
<feature type="compositionally biased region" description="Polar residues" evidence="1">
    <location>
        <begin position="545"/>
        <end position="561"/>
    </location>
</feature>
<dbReference type="Proteomes" id="UP001144673">
    <property type="component" value="Chromosome 4"/>
</dbReference>
<feature type="region of interest" description="Disordered" evidence="1">
    <location>
        <begin position="380"/>
        <end position="411"/>
    </location>
</feature>
<sequence>MASNPYYLSSEGFIYDPIPAEDGRCPCHVELLHKSLLDFSCPQPRGAFFRDSARLNSVLVDTEGKKATDIRLIPSSIIQQDAQDKVSQSSDTEAWMKFYEGHFFSKLTTSMLNQTDRRISSRAHFYYDAVVLERNRNRRWDVFCENEVQLAEVSPTLPSFAFFLPIYETTSNLSPIRPKVEQWPSPPDPASAEPFTWSTLYRLSAQGLRPFPRAEDMATASSSPSKLRCYPWLIAVTCDDADGSSLEAVRQASEATTSALFMQRRLTQYSTALKDQAHVLPIPAMTALGPDVTIWIAYYAKDFVQEKHPKSFVSSDEDIHHGACILQAIWKGNMTILRDIILLDMILENIYTWAMRVFKPCVATYINQWKFCHPQEDRRESSASTKVTVESVQAQHSERNPPPSVGSTNEIDSLSQKHAYKLSTLEREKLLEDVDRLVVQKVQELIKTLGLTLPSASAGMTVEAGMETTKASSKVSDPTLHISDAMEMDQPFESTAYRVPLWGGSGESICVSTPFNAIPVITSTDSSTALETERDDLPTHRRPRSFSSIGLASTTTSSSNDAGLRVKSVPQSGSHLSPNVPGFTLQRPASADGSFPRTDAANEKHLLTAGHAESNYRLPSGNFFGLVNMGNLGDGREAAESVFNHVATVPVALLNRTGYALNSSRPIVPNSGAKKSLGADGGMDISDRMEKLHFANRP</sequence>
<comment type="caution">
    <text evidence="2">The sequence shown here is derived from an EMBL/GenBank/DDBJ whole genome shotgun (WGS) entry which is preliminary data.</text>
</comment>
<protein>
    <submittedName>
        <fullName evidence="2">Uncharacterized protein</fullName>
    </submittedName>
</protein>
<evidence type="ECO:0000256" key="1">
    <source>
        <dbReference type="SAM" id="MobiDB-lite"/>
    </source>
</evidence>
<keyword evidence="3" id="KW-1185">Reference proteome</keyword>